<keyword evidence="2" id="KW-1185">Reference proteome</keyword>
<dbReference type="InterPro" id="IPR031713">
    <property type="entry name" value="GPR15L"/>
</dbReference>
<dbReference type="RefSeq" id="XP_006174059.1">
    <property type="nucleotide sequence ID" value="XM_006173997.2"/>
</dbReference>
<keyword evidence="1" id="KW-0732">Signal</keyword>
<dbReference type="GeneID" id="102512881"/>
<dbReference type="Pfam" id="PF15854">
    <property type="entry name" value="GPR15L"/>
    <property type="match status" value="1"/>
</dbReference>
<evidence type="ECO:0000313" key="2">
    <source>
        <dbReference type="Proteomes" id="UP000694856"/>
    </source>
</evidence>
<gene>
    <name evidence="3" type="primary">C11H10orf99</name>
</gene>
<evidence type="ECO:0000256" key="1">
    <source>
        <dbReference type="SAM" id="SignalP"/>
    </source>
</evidence>
<dbReference type="Proteomes" id="UP000694856">
    <property type="component" value="Chromosome 11"/>
</dbReference>
<evidence type="ECO:0000313" key="3">
    <source>
        <dbReference type="RefSeq" id="XP_006174059.1"/>
    </source>
</evidence>
<proteinExistence type="predicted"/>
<name>A0A8B6Y5S4_CAMFR</name>
<reference evidence="3" key="1">
    <citation type="submission" date="2025-08" db="UniProtKB">
        <authorList>
            <consortium name="RefSeq"/>
        </authorList>
    </citation>
    <scope>IDENTIFICATION</scope>
    <source>
        <tissue evidence="3">Ear skin</tissue>
    </source>
</reference>
<feature type="signal peptide" evidence="1">
    <location>
        <begin position="1"/>
        <end position="24"/>
    </location>
</feature>
<dbReference type="OrthoDB" id="9627112at2759"/>
<dbReference type="AlphaFoldDB" id="A0A8B6Y5S4"/>
<dbReference type="KEGG" id="cfr:102512881"/>
<accession>A0A8B6Y5S4</accession>
<protein>
    <submittedName>
        <fullName evidence="3">Protein GPR15L</fullName>
    </submittedName>
</protein>
<organism evidence="2 3">
    <name type="scientific">Camelus ferus</name>
    <name type="common">Wild bactrian camel</name>
    <name type="synonym">Camelus bactrianus ferus</name>
    <dbReference type="NCBI Taxonomy" id="419612"/>
    <lineage>
        <taxon>Eukaryota</taxon>
        <taxon>Metazoa</taxon>
        <taxon>Chordata</taxon>
        <taxon>Craniata</taxon>
        <taxon>Vertebrata</taxon>
        <taxon>Euteleostomi</taxon>
        <taxon>Mammalia</taxon>
        <taxon>Eutheria</taxon>
        <taxon>Laurasiatheria</taxon>
        <taxon>Artiodactyla</taxon>
        <taxon>Tylopoda</taxon>
        <taxon>Camelidae</taxon>
        <taxon>Camelus</taxon>
    </lineage>
</organism>
<dbReference type="CTD" id="387695"/>
<sequence>MRFPALTSLLCILLLCLSIFSVEGRRHARHPAKPGRGRPCCPRGPSPDLMAQKGHHVRNCRPCKLKTKPHFWVVPGALPQV</sequence>
<feature type="chain" id="PRO_5034891176" evidence="1">
    <location>
        <begin position="25"/>
        <end position="81"/>
    </location>
</feature>
<dbReference type="GO" id="GO:0001664">
    <property type="term" value="F:G protein-coupled receptor binding"/>
    <property type="evidence" value="ECO:0007669"/>
    <property type="project" value="InterPro"/>
</dbReference>